<dbReference type="AlphaFoldDB" id="A0A7J7NVI6"/>
<comment type="caution">
    <text evidence="1">The sequence shown here is derived from an EMBL/GenBank/DDBJ whole genome shotgun (WGS) entry which is preliminary data.</text>
</comment>
<dbReference type="EMBL" id="JACGCM010000554">
    <property type="protein sequence ID" value="KAF6170974.1"/>
    <property type="molecule type" value="Genomic_DNA"/>
</dbReference>
<name>A0A7J7NVI6_9MAGN</name>
<dbReference type="Proteomes" id="UP000541444">
    <property type="component" value="Unassembled WGS sequence"/>
</dbReference>
<protein>
    <submittedName>
        <fullName evidence="1">Uncharacterized protein</fullName>
    </submittedName>
</protein>
<organism evidence="1 2">
    <name type="scientific">Kingdonia uniflora</name>
    <dbReference type="NCBI Taxonomy" id="39325"/>
    <lineage>
        <taxon>Eukaryota</taxon>
        <taxon>Viridiplantae</taxon>
        <taxon>Streptophyta</taxon>
        <taxon>Embryophyta</taxon>
        <taxon>Tracheophyta</taxon>
        <taxon>Spermatophyta</taxon>
        <taxon>Magnoliopsida</taxon>
        <taxon>Ranunculales</taxon>
        <taxon>Circaeasteraceae</taxon>
        <taxon>Kingdonia</taxon>
    </lineage>
</organism>
<gene>
    <name evidence="1" type="ORF">GIB67_014791</name>
</gene>
<evidence type="ECO:0000313" key="1">
    <source>
        <dbReference type="EMBL" id="KAF6170974.1"/>
    </source>
</evidence>
<proteinExistence type="predicted"/>
<keyword evidence="2" id="KW-1185">Reference proteome</keyword>
<reference evidence="1 2" key="1">
    <citation type="journal article" date="2020" name="IScience">
        <title>Genome Sequencing of the Endangered Kingdonia uniflora (Circaeasteraceae, Ranunculales) Reveals Potential Mechanisms of Evolutionary Specialization.</title>
        <authorList>
            <person name="Sun Y."/>
            <person name="Deng T."/>
            <person name="Zhang A."/>
            <person name="Moore M.J."/>
            <person name="Landis J.B."/>
            <person name="Lin N."/>
            <person name="Zhang H."/>
            <person name="Zhang X."/>
            <person name="Huang J."/>
            <person name="Zhang X."/>
            <person name="Sun H."/>
            <person name="Wang H."/>
        </authorList>
    </citation>
    <scope>NUCLEOTIDE SEQUENCE [LARGE SCALE GENOMIC DNA]</scope>
    <source>
        <strain evidence="1">TB1705</strain>
        <tissue evidence="1">Leaf</tissue>
    </source>
</reference>
<sequence>MVWCQKAPGERLKESVDKEELAKRIIISLNTRVAELEQEIFQARAYVAKENLVVVERCEAKVAGLEVKLRENHVRFPADFSHECNETSSLKQFIDVLGYDPDTFERYPSEELPSLGCKGMVEGEGMEAVPVVASVENEEVMPIGETPGTAGIHVPEGQGNPFV</sequence>
<accession>A0A7J7NVI6</accession>
<evidence type="ECO:0000313" key="2">
    <source>
        <dbReference type="Proteomes" id="UP000541444"/>
    </source>
</evidence>